<dbReference type="EMBL" id="AZHD01000001">
    <property type="protein sequence ID" value="OAA67809.1"/>
    <property type="molecule type" value="Genomic_DNA"/>
</dbReference>
<organism evidence="10 11">
    <name type="scientific">Niveomyces insectorum RCEF 264</name>
    <dbReference type="NCBI Taxonomy" id="1081102"/>
    <lineage>
        <taxon>Eukaryota</taxon>
        <taxon>Fungi</taxon>
        <taxon>Dikarya</taxon>
        <taxon>Ascomycota</taxon>
        <taxon>Pezizomycotina</taxon>
        <taxon>Sordariomycetes</taxon>
        <taxon>Hypocreomycetidae</taxon>
        <taxon>Hypocreales</taxon>
        <taxon>Cordycipitaceae</taxon>
        <taxon>Niveomyces</taxon>
    </lineage>
</organism>
<dbReference type="PANTHER" id="PTHR31633">
    <property type="entry name" value="H/ACA RIBONUCLEOPROTEIN COMPLEX NON-CORE SUBUNIT NAF1"/>
    <property type="match status" value="1"/>
</dbReference>
<feature type="region of interest" description="Disordered" evidence="9">
    <location>
        <begin position="164"/>
        <end position="285"/>
    </location>
</feature>
<feature type="compositionally biased region" description="Pro residues" evidence="9">
    <location>
        <begin position="628"/>
        <end position="642"/>
    </location>
</feature>
<evidence type="ECO:0000256" key="8">
    <source>
        <dbReference type="ARBA" id="ARBA00023242"/>
    </source>
</evidence>
<comment type="subcellular location">
    <subcellularLocation>
        <location evidence="1">Nucleus</location>
    </subcellularLocation>
</comment>
<evidence type="ECO:0000313" key="10">
    <source>
        <dbReference type="EMBL" id="OAA67809.1"/>
    </source>
</evidence>
<dbReference type="InterPro" id="IPR038664">
    <property type="entry name" value="Gar1/Naf1_Cbf5-bd_sf"/>
</dbReference>
<dbReference type="Proteomes" id="UP000076874">
    <property type="component" value="Unassembled WGS sequence"/>
</dbReference>
<feature type="compositionally biased region" description="Basic and acidic residues" evidence="9">
    <location>
        <begin position="164"/>
        <end position="184"/>
    </location>
</feature>
<proteinExistence type="inferred from homology"/>
<dbReference type="GO" id="GO:0001522">
    <property type="term" value="P:pseudouridine synthesis"/>
    <property type="evidence" value="ECO:0007669"/>
    <property type="project" value="InterPro"/>
</dbReference>
<feature type="compositionally biased region" description="Acidic residues" evidence="9">
    <location>
        <begin position="228"/>
        <end position="242"/>
    </location>
</feature>
<gene>
    <name evidence="10" type="ORF">SPI_00004</name>
</gene>
<feature type="compositionally biased region" description="Basic and acidic residues" evidence="9">
    <location>
        <begin position="544"/>
        <end position="553"/>
    </location>
</feature>
<keyword evidence="8" id="KW-0539">Nucleus</keyword>
<evidence type="ECO:0000256" key="7">
    <source>
        <dbReference type="ARBA" id="ARBA00022884"/>
    </source>
</evidence>
<feature type="region of interest" description="Disordered" evidence="9">
    <location>
        <begin position="614"/>
        <end position="649"/>
    </location>
</feature>
<dbReference type="InterPro" id="IPR040309">
    <property type="entry name" value="Naf1"/>
</dbReference>
<feature type="compositionally biased region" description="Low complexity" evidence="9">
    <location>
        <begin position="674"/>
        <end position="696"/>
    </location>
</feature>
<keyword evidence="4" id="KW-0690">Ribosome biogenesis</keyword>
<evidence type="ECO:0000313" key="11">
    <source>
        <dbReference type="Proteomes" id="UP000076874"/>
    </source>
</evidence>
<dbReference type="GO" id="GO:0000493">
    <property type="term" value="P:box H/ACA snoRNP assembly"/>
    <property type="evidence" value="ECO:0007669"/>
    <property type="project" value="InterPro"/>
</dbReference>
<evidence type="ECO:0000256" key="9">
    <source>
        <dbReference type="SAM" id="MobiDB-lite"/>
    </source>
</evidence>
<dbReference type="OrthoDB" id="21550at2759"/>
<dbReference type="InterPro" id="IPR009000">
    <property type="entry name" value="Transl_B-barrel_sf"/>
</dbReference>
<sequence>MEPPNSEPTGVSRQGPDDIQPADWSVSAVFPTKSEKLGDMDTAKNICEKTSTDVGLADGPEEFIPGKHDAGAIAGLADASKVDDDGVMSVDDESGDAAKKNGVRRVNADGFDDSLSLQISATTDEAVLEAASPVAASSHITDMLEAALIGITGVDHTTQDITKERREEQQQKARMEDLRQHEEATLLSENRPADEKNMDHEDHRADDGRGVDWEVDSSPYETSSSDTDSSDDSDDDESEGLEGELLGVQDTVRMLMQSAMQESDDEDGDGNQGVGGGSAAQVRTKNEIPEAVPPTPQVKIGPDDEIVFLGSILHVVENTAVIQGDIDGAYRVLDEGSVLCTADRTVVGVVSDVIGNVRGPMYVLRVGHDEDGTGLIQQGLIPGQELYYPTKHAVFVFTEALRGSKGSDASNLHDEEVGADEVEFSDDEKEAAYRRELKARRRGGAVVTGNSNNRKGQKRGAHSARNDNASENGAGVSRLTYDDEDDDGPYKPLTRPAHFGKVSPSGPPTSPSKGGTGGGGSSNNNGRTDGFASEHPRFNRGRRGGGERGGRELYRARGGNRGLGCVVGGAANPGDWKNDNEQTGAQQFRTNPVGLPPPVLHHPQQYGVVASPFPLLQQQPSGPWPFSGVPPPPPPPPPPPGGAPYGRPFFVIPPATDAAAALALLNNLRFQQQLRQHQEQQQQSGGGFQPQSQRRQPAPPPTTQTGFSDSGQSPEIPNWGQHQQPPAF</sequence>
<evidence type="ECO:0000256" key="2">
    <source>
        <dbReference type="ARBA" id="ARBA00009801"/>
    </source>
</evidence>
<reference evidence="10 11" key="1">
    <citation type="journal article" date="2016" name="Genome Biol. Evol.">
        <title>Divergent and convergent evolution of fungal pathogenicity.</title>
        <authorList>
            <person name="Shang Y."/>
            <person name="Xiao G."/>
            <person name="Zheng P."/>
            <person name="Cen K."/>
            <person name="Zhan S."/>
            <person name="Wang C."/>
        </authorList>
    </citation>
    <scope>NUCLEOTIDE SEQUENCE [LARGE SCALE GENOMIC DNA]</scope>
    <source>
        <strain evidence="10 11">RCEF 264</strain>
    </source>
</reference>
<dbReference type="PANTHER" id="PTHR31633:SF1">
    <property type="entry name" value="H_ACA RIBONUCLEOPROTEIN COMPLEX NON-CORE SUBUNIT NAF1"/>
    <property type="match status" value="1"/>
</dbReference>
<evidence type="ECO:0000256" key="1">
    <source>
        <dbReference type="ARBA" id="ARBA00004123"/>
    </source>
</evidence>
<feature type="compositionally biased region" description="Basic and acidic residues" evidence="9">
    <location>
        <begin position="191"/>
        <end position="212"/>
    </location>
</feature>
<evidence type="ECO:0000256" key="4">
    <source>
        <dbReference type="ARBA" id="ARBA00022517"/>
    </source>
</evidence>
<evidence type="ECO:0000256" key="5">
    <source>
        <dbReference type="ARBA" id="ARBA00022552"/>
    </source>
</evidence>
<keyword evidence="7" id="KW-0694">RNA-binding</keyword>
<dbReference type="GO" id="GO:0003723">
    <property type="term" value="F:RNA binding"/>
    <property type="evidence" value="ECO:0007669"/>
    <property type="project" value="UniProtKB-KW"/>
</dbReference>
<keyword evidence="11" id="KW-1185">Reference proteome</keyword>
<name>A0A167ZQX8_9HYPO</name>
<dbReference type="Pfam" id="PF04410">
    <property type="entry name" value="Gar1"/>
    <property type="match status" value="1"/>
</dbReference>
<evidence type="ECO:0000256" key="6">
    <source>
        <dbReference type="ARBA" id="ARBA00022553"/>
    </source>
</evidence>
<feature type="compositionally biased region" description="Acidic residues" evidence="9">
    <location>
        <begin position="417"/>
        <end position="429"/>
    </location>
</feature>
<dbReference type="GO" id="GO:0005634">
    <property type="term" value="C:nucleus"/>
    <property type="evidence" value="ECO:0007669"/>
    <property type="project" value="UniProtKB-SubCell"/>
</dbReference>
<dbReference type="Gene3D" id="2.40.10.230">
    <property type="entry name" value="Probable tRNA pseudouridine synthase domain"/>
    <property type="match status" value="1"/>
</dbReference>
<feature type="region of interest" description="Disordered" evidence="9">
    <location>
        <begin position="674"/>
        <end position="728"/>
    </location>
</feature>
<feature type="region of interest" description="Disordered" evidence="9">
    <location>
        <begin position="1"/>
        <end position="23"/>
    </location>
</feature>
<comment type="caution">
    <text evidence="10">The sequence shown here is derived from an EMBL/GenBank/DDBJ whole genome shotgun (WGS) entry which is preliminary data.</text>
</comment>
<dbReference type="GO" id="GO:0006364">
    <property type="term" value="P:rRNA processing"/>
    <property type="evidence" value="ECO:0007669"/>
    <property type="project" value="UniProtKB-KW"/>
</dbReference>
<protein>
    <recommendedName>
        <fullName evidence="3">H/ACA ribonucleoprotein complex non-core subunit NAF1</fullName>
    </recommendedName>
</protein>
<dbReference type="AlphaFoldDB" id="A0A167ZQX8"/>
<dbReference type="STRING" id="1081102.A0A167ZQX8"/>
<evidence type="ECO:0000256" key="3">
    <source>
        <dbReference type="ARBA" id="ARBA00021438"/>
    </source>
</evidence>
<feature type="region of interest" description="Disordered" evidence="9">
    <location>
        <begin position="406"/>
        <end position="553"/>
    </location>
</feature>
<feature type="compositionally biased region" description="Polar residues" evidence="9">
    <location>
        <begin position="706"/>
        <end position="728"/>
    </location>
</feature>
<dbReference type="SUPFAM" id="SSF50447">
    <property type="entry name" value="Translation proteins"/>
    <property type="match status" value="1"/>
</dbReference>
<keyword evidence="6" id="KW-0597">Phosphoprotein</keyword>
<accession>A0A167ZQX8</accession>
<comment type="similarity">
    <text evidence="2">Belongs to the NAF1 family.</text>
</comment>
<dbReference type="GO" id="GO:0005732">
    <property type="term" value="C:sno(s)RNA-containing ribonucleoprotein complex"/>
    <property type="evidence" value="ECO:0007669"/>
    <property type="project" value="InterPro"/>
</dbReference>
<dbReference type="InterPro" id="IPR007504">
    <property type="entry name" value="H/ACA_rnp_Gar1/Naf1"/>
</dbReference>
<keyword evidence="5" id="KW-0698">rRNA processing</keyword>